<evidence type="ECO:0000313" key="1">
    <source>
        <dbReference type="EMBL" id="CAB3263310.1"/>
    </source>
</evidence>
<reference evidence="1" key="1">
    <citation type="submission" date="2020-04" db="EMBL/GenBank/DDBJ databases">
        <authorList>
            <person name="Neveu A P."/>
        </authorList>
    </citation>
    <scope>NUCLEOTIDE SEQUENCE</scope>
    <source>
        <tissue evidence="1">Whole embryo</tissue>
    </source>
</reference>
<sequence length="339" mass="38260">MIDCKRRLTSLSSMCDRRRPAVERQKMHNWVMNLSDYQPTVDETKVLQLGLNFAAAPRVVPKEQIIAAVEKGIWQQPAHIKAIIQGKLAKCLRTHIMGQSNLSNTEHQAIRSLRSNEDISILPADKGNCTVIMNRPDYDKKMSDLLLDTSTYKRLKRDPTRKSERVLNKFVGKLHTERQCISEAVFHQLHSTDGSAPRIYGLPKIHKEGIPLRPIVSFVGTPTYNLAKYLAKVISPLVGNTEWTVSNSSKFVQEIAQLPPLSNEELMVSYDVVSLFTSVPVELAMDIASSRILNDYSLKDRTPCIFTASQRGATRHSVYHGTPIGKLSSIFRRSSHKNR</sequence>
<name>A0A6F9DJV2_9ASCI</name>
<organism evidence="1">
    <name type="scientific">Phallusia mammillata</name>
    <dbReference type="NCBI Taxonomy" id="59560"/>
    <lineage>
        <taxon>Eukaryota</taxon>
        <taxon>Metazoa</taxon>
        <taxon>Chordata</taxon>
        <taxon>Tunicata</taxon>
        <taxon>Ascidiacea</taxon>
        <taxon>Phlebobranchia</taxon>
        <taxon>Ascidiidae</taxon>
        <taxon>Phallusia</taxon>
    </lineage>
</organism>
<dbReference type="PANTHER" id="PTHR21301">
    <property type="entry name" value="REVERSE TRANSCRIPTASE"/>
    <property type="match status" value="1"/>
</dbReference>
<gene>
    <name evidence="1" type="primary">LOC108950552-002</name>
</gene>
<dbReference type="PANTHER" id="PTHR21301:SF11">
    <property type="entry name" value="GIY-YIG DOMAIN-CONTAINING PROTEIN"/>
    <property type="match status" value="1"/>
</dbReference>
<dbReference type="AlphaFoldDB" id="A0A6F9DJV2"/>
<accession>A0A6F9DJV2</accession>
<protein>
    <submittedName>
        <fullName evidence="1">Uncharacterized protein LOC108950552</fullName>
    </submittedName>
</protein>
<dbReference type="EMBL" id="LR787448">
    <property type="protein sequence ID" value="CAB3263310.1"/>
    <property type="molecule type" value="mRNA"/>
</dbReference>
<proteinExistence type="evidence at transcript level"/>